<dbReference type="SMART" id="SM00345">
    <property type="entry name" value="HTH_GNTR"/>
    <property type="match status" value="1"/>
</dbReference>
<dbReference type="InterPro" id="IPR011711">
    <property type="entry name" value="GntR_C"/>
</dbReference>
<dbReference type="InterPro" id="IPR000524">
    <property type="entry name" value="Tscrpt_reg_HTH_GntR"/>
</dbReference>
<protein>
    <submittedName>
        <fullName evidence="5">GntR family transcriptional regulator</fullName>
    </submittedName>
</protein>
<organism evidence="5 6">
    <name type="scientific">Actinomycetospora endophytica</name>
    <dbReference type="NCBI Taxonomy" id="2291215"/>
    <lineage>
        <taxon>Bacteria</taxon>
        <taxon>Bacillati</taxon>
        <taxon>Actinomycetota</taxon>
        <taxon>Actinomycetes</taxon>
        <taxon>Pseudonocardiales</taxon>
        <taxon>Pseudonocardiaceae</taxon>
        <taxon>Actinomycetospora</taxon>
    </lineage>
</organism>
<dbReference type="SUPFAM" id="SSF46785">
    <property type="entry name" value="Winged helix' DNA-binding domain"/>
    <property type="match status" value="1"/>
</dbReference>
<evidence type="ECO:0000256" key="2">
    <source>
        <dbReference type="ARBA" id="ARBA00023125"/>
    </source>
</evidence>
<reference evidence="5 6" key="1">
    <citation type="submission" date="2021-11" db="EMBL/GenBank/DDBJ databases">
        <title>Draft genome sequence of Actinomycetospora sp. SF1 isolated from the rhizosphere soil.</title>
        <authorList>
            <person name="Duangmal K."/>
            <person name="Chantavorakit T."/>
        </authorList>
    </citation>
    <scope>NUCLEOTIDE SEQUENCE [LARGE SCALE GENOMIC DNA]</scope>
    <source>
        <strain evidence="5 6">TBRC 5722</strain>
    </source>
</reference>
<dbReference type="SUPFAM" id="SSF48008">
    <property type="entry name" value="GntR ligand-binding domain-like"/>
    <property type="match status" value="1"/>
</dbReference>
<dbReference type="Gene3D" id="1.20.120.530">
    <property type="entry name" value="GntR ligand-binding domain-like"/>
    <property type="match status" value="1"/>
</dbReference>
<keyword evidence="6" id="KW-1185">Reference proteome</keyword>
<dbReference type="EMBL" id="JAJNDB010000005">
    <property type="protein sequence ID" value="MCD2196321.1"/>
    <property type="molecule type" value="Genomic_DNA"/>
</dbReference>
<evidence type="ECO:0000256" key="3">
    <source>
        <dbReference type="ARBA" id="ARBA00023163"/>
    </source>
</evidence>
<evidence type="ECO:0000259" key="4">
    <source>
        <dbReference type="PROSITE" id="PS50949"/>
    </source>
</evidence>
<gene>
    <name evidence="5" type="ORF">LQ327_23385</name>
</gene>
<dbReference type="RefSeq" id="WP_230738170.1">
    <property type="nucleotide sequence ID" value="NZ_JAJNDB010000005.1"/>
</dbReference>
<dbReference type="PROSITE" id="PS50949">
    <property type="entry name" value="HTH_GNTR"/>
    <property type="match status" value="1"/>
</dbReference>
<dbReference type="PANTHER" id="PTHR43537:SF45">
    <property type="entry name" value="GNTR FAMILY REGULATORY PROTEIN"/>
    <property type="match status" value="1"/>
</dbReference>
<evidence type="ECO:0000313" key="6">
    <source>
        <dbReference type="Proteomes" id="UP001199469"/>
    </source>
</evidence>
<dbReference type="CDD" id="cd07377">
    <property type="entry name" value="WHTH_GntR"/>
    <property type="match status" value="1"/>
</dbReference>
<feature type="domain" description="HTH gntR-type" evidence="4">
    <location>
        <begin position="2"/>
        <end position="69"/>
    </location>
</feature>
<dbReference type="SMART" id="SM00895">
    <property type="entry name" value="FCD"/>
    <property type="match status" value="1"/>
</dbReference>
<comment type="caution">
    <text evidence="5">The sequence shown here is derived from an EMBL/GenBank/DDBJ whole genome shotgun (WGS) entry which is preliminary data.</text>
</comment>
<proteinExistence type="predicted"/>
<dbReference type="Pfam" id="PF07729">
    <property type="entry name" value="FCD"/>
    <property type="match status" value="1"/>
</dbReference>
<dbReference type="InterPro" id="IPR036388">
    <property type="entry name" value="WH-like_DNA-bd_sf"/>
</dbReference>
<dbReference type="Gene3D" id="1.10.10.10">
    <property type="entry name" value="Winged helix-like DNA-binding domain superfamily/Winged helix DNA-binding domain"/>
    <property type="match status" value="1"/>
</dbReference>
<keyword evidence="2" id="KW-0238">DNA-binding</keyword>
<keyword evidence="3" id="KW-0804">Transcription</keyword>
<evidence type="ECO:0000256" key="1">
    <source>
        <dbReference type="ARBA" id="ARBA00023015"/>
    </source>
</evidence>
<sequence length="217" mass="24068">MPSRTDQVFEAIVDDICTGKLAPGTPLRQEQLAERFNVSRQPIQQALLLLRNQGLVREFGRRGLEVAPLEPDFVSHLYELRSLLDGQAARLAATRRSDEWLEQASEVVATGNQAFADRAFAQMIRGDVEFHRAVVDASGNPLLVESAGVMWRNVQRVMGEVLFQGGAPAWVWEDHTAILEAIRDRDADAAEALSRRHAEHGEQLILDAMTDAKTGSD</sequence>
<dbReference type="PANTHER" id="PTHR43537">
    <property type="entry name" value="TRANSCRIPTIONAL REGULATOR, GNTR FAMILY"/>
    <property type="match status" value="1"/>
</dbReference>
<dbReference type="Pfam" id="PF00392">
    <property type="entry name" value="GntR"/>
    <property type="match status" value="1"/>
</dbReference>
<dbReference type="Proteomes" id="UP001199469">
    <property type="component" value="Unassembled WGS sequence"/>
</dbReference>
<name>A0ABS8PDH4_9PSEU</name>
<dbReference type="InterPro" id="IPR036390">
    <property type="entry name" value="WH_DNA-bd_sf"/>
</dbReference>
<evidence type="ECO:0000313" key="5">
    <source>
        <dbReference type="EMBL" id="MCD2196321.1"/>
    </source>
</evidence>
<dbReference type="InterPro" id="IPR008920">
    <property type="entry name" value="TF_FadR/GntR_C"/>
</dbReference>
<accession>A0ABS8PDH4</accession>
<keyword evidence="1" id="KW-0805">Transcription regulation</keyword>